<evidence type="ECO:0000313" key="2">
    <source>
        <dbReference type="EMBL" id="KAK2874699.1"/>
    </source>
</evidence>
<evidence type="ECO:0000313" key="3">
    <source>
        <dbReference type="Proteomes" id="UP001187343"/>
    </source>
</evidence>
<accession>A0AA88PAN5</accession>
<evidence type="ECO:0000256" key="1">
    <source>
        <dbReference type="SAM" id="MobiDB-lite"/>
    </source>
</evidence>
<feature type="compositionally biased region" description="Polar residues" evidence="1">
    <location>
        <begin position="65"/>
        <end position="74"/>
    </location>
</feature>
<proteinExistence type="predicted"/>
<protein>
    <submittedName>
        <fullName evidence="2">Uncharacterized protein</fullName>
    </submittedName>
</protein>
<dbReference type="AlphaFoldDB" id="A0AA88PAN5"/>
<feature type="region of interest" description="Disordered" evidence="1">
    <location>
        <begin position="65"/>
        <end position="86"/>
    </location>
</feature>
<organism evidence="2 3">
    <name type="scientific">Cirrhinus molitorella</name>
    <name type="common">mud carp</name>
    <dbReference type="NCBI Taxonomy" id="172907"/>
    <lineage>
        <taxon>Eukaryota</taxon>
        <taxon>Metazoa</taxon>
        <taxon>Chordata</taxon>
        <taxon>Craniata</taxon>
        <taxon>Vertebrata</taxon>
        <taxon>Euteleostomi</taxon>
        <taxon>Actinopterygii</taxon>
        <taxon>Neopterygii</taxon>
        <taxon>Teleostei</taxon>
        <taxon>Ostariophysi</taxon>
        <taxon>Cypriniformes</taxon>
        <taxon>Cyprinidae</taxon>
        <taxon>Labeoninae</taxon>
        <taxon>Labeonini</taxon>
        <taxon>Cirrhinus</taxon>
    </lineage>
</organism>
<comment type="caution">
    <text evidence="2">The sequence shown here is derived from an EMBL/GenBank/DDBJ whole genome shotgun (WGS) entry which is preliminary data.</text>
</comment>
<gene>
    <name evidence="2" type="ORF">Q8A67_021852</name>
</gene>
<dbReference type="EMBL" id="JAUYZG010000021">
    <property type="protein sequence ID" value="KAK2874699.1"/>
    <property type="molecule type" value="Genomic_DNA"/>
</dbReference>
<keyword evidence="3" id="KW-1185">Reference proteome</keyword>
<dbReference type="Proteomes" id="UP001187343">
    <property type="component" value="Unassembled WGS sequence"/>
</dbReference>
<sequence>MIYGLNYRNVNTDESVLLSLLTAVDYGFHGSVIRRQTLNPVVMEIPQSLTLSEEIICVSDALHSSQTSFSSSRCLDSGSRCPSGFP</sequence>
<reference evidence="2" key="1">
    <citation type="submission" date="2023-08" db="EMBL/GenBank/DDBJ databases">
        <title>Chromosome-level Genome Assembly of mud carp (Cirrhinus molitorella).</title>
        <authorList>
            <person name="Liu H."/>
        </authorList>
    </citation>
    <scope>NUCLEOTIDE SEQUENCE</scope>
    <source>
        <strain evidence="2">Prfri</strain>
        <tissue evidence="2">Muscle</tissue>
    </source>
</reference>
<name>A0AA88PAN5_9TELE</name>